<name>A0A4P9Y0L6_9FUNG</name>
<organism evidence="16 17">
    <name type="scientific">Piptocephalis cylindrospora</name>
    <dbReference type="NCBI Taxonomy" id="1907219"/>
    <lineage>
        <taxon>Eukaryota</taxon>
        <taxon>Fungi</taxon>
        <taxon>Fungi incertae sedis</taxon>
        <taxon>Zoopagomycota</taxon>
        <taxon>Zoopagomycotina</taxon>
        <taxon>Zoopagomycetes</taxon>
        <taxon>Zoopagales</taxon>
        <taxon>Piptocephalidaceae</taxon>
        <taxon>Piptocephalis</taxon>
    </lineage>
</organism>
<dbReference type="CDD" id="cd00519">
    <property type="entry name" value="Lipase_3"/>
    <property type="match status" value="1"/>
</dbReference>
<evidence type="ECO:0000256" key="10">
    <source>
        <dbReference type="ARBA" id="ARBA00022989"/>
    </source>
</evidence>
<keyword evidence="8" id="KW-0106">Calcium</keyword>
<evidence type="ECO:0000313" key="16">
    <source>
        <dbReference type="EMBL" id="RKP11571.1"/>
    </source>
</evidence>
<protein>
    <recommendedName>
        <fullName evidence="14">sn-1-specific diacylglycerol lipase</fullName>
        <ecNumber evidence="14">3.1.1.116</ecNumber>
    </recommendedName>
</protein>
<gene>
    <name evidence="16" type="ORF">BJ684DRAFT_12734</name>
</gene>
<evidence type="ECO:0000256" key="7">
    <source>
        <dbReference type="ARBA" id="ARBA00022801"/>
    </source>
</evidence>
<sequence>MADRYMRHASAAYGPQFLHLLGLAQHHTFHLPRTTFHPNHHAFAEHTGIGVEDVLLSSFTPTTEAPDGVVHALVHYVSYDRAQKAVVLTLRGTMGLSDVLTDLCWDYATLRVGDVDYSVHAGMLEGARRLSDPQGEVVRTVRRALEAEPTYGLILTGHSLGAGVAALLAVMWSQELSGTTLSEGTGSSDTVGLPTGRRIRCVGFGVPCVMDAELGERCASLITTIVHGDDVVPSLSLGIVRDFKNVAISLSEEKTVVEDIVRRCIGWERSKNPSSSASFPSASFPKPSGPEEADWFWSLIKTMRADMTAEKLCPPGQVYMRIRDTTRIRMVLVRDIRSRFGEVIFGRRMFTDHSPKYYEDALRALSQGARVPRQAV</sequence>
<reference evidence="17" key="1">
    <citation type="journal article" date="2018" name="Nat. Microbiol.">
        <title>Leveraging single-cell genomics to expand the fungal tree of life.</title>
        <authorList>
            <person name="Ahrendt S.R."/>
            <person name="Quandt C.A."/>
            <person name="Ciobanu D."/>
            <person name="Clum A."/>
            <person name="Salamov A."/>
            <person name="Andreopoulos B."/>
            <person name="Cheng J.F."/>
            <person name="Woyke T."/>
            <person name="Pelin A."/>
            <person name="Henrissat B."/>
            <person name="Reynolds N.K."/>
            <person name="Benny G.L."/>
            <person name="Smith M.E."/>
            <person name="James T.Y."/>
            <person name="Grigoriev I.V."/>
        </authorList>
    </citation>
    <scope>NUCLEOTIDE SEQUENCE [LARGE SCALE GENOMIC DNA]</scope>
</reference>
<proteinExistence type="predicted"/>
<dbReference type="GO" id="GO:0046872">
    <property type="term" value="F:metal ion binding"/>
    <property type="evidence" value="ECO:0007669"/>
    <property type="project" value="UniProtKB-KW"/>
</dbReference>
<comment type="subcellular location">
    <subcellularLocation>
        <location evidence="2">Cell membrane</location>
        <topology evidence="2">Multi-pass membrane protein</topology>
    </subcellularLocation>
</comment>
<dbReference type="EC" id="3.1.1.116" evidence="14"/>
<evidence type="ECO:0000256" key="5">
    <source>
        <dbReference type="ARBA" id="ARBA00022692"/>
    </source>
</evidence>
<comment type="catalytic activity">
    <reaction evidence="13">
        <text>a 1,2-diacyl-sn-glycerol + H2O = a 2-acylglycerol + a fatty acid + H(+)</text>
        <dbReference type="Rhea" id="RHEA:33275"/>
        <dbReference type="ChEBI" id="CHEBI:15377"/>
        <dbReference type="ChEBI" id="CHEBI:15378"/>
        <dbReference type="ChEBI" id="CHEBI:17389"/>
        <dbReference type="ChEBI" id="CHEBI:17815"/>
        <dbReference type="ChEBI" id="CHEBI:28868"/>
        <dbReference type="EC" id="3.1.1.116"/>
    </reaction>
    <physiologicalReaction direction="left-to-right" evidence="13">
        <dbReference type="Rhea" id="RHEA:33276"/>
    </physiologicalReaction>
</comment>
<keyword evidence="6" id="KW-0479">Metal-binding</keyword>
<dbReference type="PANTHER" id="PTHR45792:SF7">
    <property type="entry name" value="PUTATIVE (AFU_ORTHOLOGUE AFUA_6G02710)-RELATED"/>
    <property type="match status" value="1"/>
</dbReference>
<keyword evidence="9" id="KW-0442">Lipid degradation</keyword>
<dbReference type="InterPro" id="IPR029058">
    <property type="entry name" value="AB_hydrolase_fold"/>
</dbReference>
<comment type="cofactor">
    <cofactor evidence="1">
        <name>Ca(2+)</name>
        <dbReference type="ChEBI" id="CHEBI:29108"/>
    </cofactor>
</comment>
<evidence type="ECO:0000259" key="15">
    <source>
        <dbReference type="Pfam" id="PF01764"/>
    </source>
</evidence>
<accession>A0A4P9Y0L6</accession>
<keyword evidence="4" id="KW-0597">Phosphoprotein</keyword>
<evidence type="ECO:0000256" key="2">
    <source>
        <dbReference type="ARBA" id="ARBA00004651"/>
    </source>
</evidence>
<evidence type="ECO:0000256" key="9">
    <source>
        <dbReference type="ARBA" id="ARBA00022963"/>
    </source>
</evidence>
<dbReference type="Gene3D" id="3.40.50.1820">
    <property type="entry name" value="alpha/beta hydrolase"/>
    <property type="match status" value="1"/>
</dbReference>
<dbReference type="GO" id="GO:0019369">
    <property type="term" value="P:arachidonate metabolic process"/>
    <property type="evidence" value="ECO:0007669"/>
    <property type="project" value="TreeGrafter"/>
</dbReference>
<evidence type="ECO:0000256" key="6">
    <source>
        <dbReference type="ARBA" id="ARBA00022723"/>
    </source>
</evidence>
<dbReference type="InterPro" id="IPR052214">
    <property type="entry name" value="DAG_Lipase-Related"/>
</dbReference>
<dbReference type="EMBL" id="KZ988798">
    <property type="protein sequence ID" value="RKP11571.1"/>
    <property type="molecule type" value="Genomic_DNA"/>
</dbReference>
<dbReference type="GO" id="GO:0005886">
    <property type="term" value="C:plasma membrane"/>
    <property type="evidence" value="ECO:0007669"/>
    <property type="project" value="UniProtKB-SubCell"/>
</dbReference>
<evidence type="ECO:0000256" key="8">
    <source>
        <dbReference type="ARBA" id="ARBA00022837"/>
    </source>
</evidence>
<keyword evidence="5" id="KW-0812">Transmembrane</keyword>
<dbReference type="AlphaFoldDB" id="A0A4P9Y0L6"/>
<keyword evidence="7 16" id="KW-0378">Hydrolase</keyword>
<dbReference type="Proteomes" id="UP000267251">
    <property type="component" value="Unassembled WGS sequence"/>
</dbReference>
<dbReference type="GO" id="GO:0046340">
    <property type="term" value="P:diacylglycerol catabolic process"/>
    <property type="evidence" value="ECO:0007669"/>
    <property type="project" value="TreeGrafter"/>
</dbReference>
<dbReference type="Pfam" id="PF01764">
    <property type="entry name" value="Lipase_3"/>
    <property type="match status" value="1"/>
</dbReference>
<evidence type="ECO:0000256" key="13">
    <source>
        <dbReference type="ARBA" id="ARBA00024531"/>
    </source>
</evidence>
<dbReference type="OrthoDB" id="438440at2759"/>
<keyword evidence="10" id="KW-1133">Transmembrane helix</keyword>
<evidence type="ECO:0000256" key="1">
    <source>
        <dbReference type="ARBA" id="ARBA00001913"/>
    </source>
</evidence>
<dbReference type="GO" id="GO:0016298">
    <property type="term" value="F:lipase activity"/>
    <property type="evidence" value="ECO:0007669"/>
    <property type="project" value="TreeGrafter"/>
</dbReference>
<evidence type="ECO:0000313" key="17">
    <source>
        <dbReference type="Proteomes" id="UP000267251"/>
    </source>
</evidence>
<dbReference type="SUPFAM" id="SSF53474">
    <property type="entry name" value="alpha/beta-Hydrolases"/>
    <property type="match status" value="1"/>
</dbReference>
<feature type="domain" description="Fungal lipase-type" evidence="15">
    <location>
        <begin position="87"/>
        <end position="236"/>
    </location>
</feature>
<evidence type="ECO:0000256" key="14">
    <source>
        <dbReference type="ARBA" id="ARBA00026104"/>
    </source>
</evidence>
<keyword evidence="11" id="KW-0443">Lipid metabolism</keyword>
<keyword evidence="12" id="KW-0472">Membrane</keyword>
<evidence type="ECO:0000256" key="11">
    <source>
        <dbReference type="ARBA" id="ARBA00023098"/>
    </source>
</evidence>
<keyword evidence="17" id="KW-1185">Reference proteome</keyword>
<keyword evidence="3" id="KW-1003">Cell membrane</keyword>
<dbReference type="InterPro" id="IPR002921">
    <property type="entry name" value="Fungal_lipase-type"/>
</dbReference>
<evidence type="ECO:0000256" key="4">
    <source>
        <dbReference type="ARBA" id="ARBA00022553"/>
    </source>
</evidence>
<evidence type="ECO:0000256" key="3">
    <source>
        <dbReference type="ARBA" id="ARBA00022475"/>
    </source>
</evidence>
<dbReference type="PANTHER" id="PTHR45792">
    <property type="entry name" value="DIACYLGLYCEROL LIPASE HOMOLOG-RELATED"/>
    <property type="match status" value="1"/>
</dbReference>
<evidence type="ECO:0000256" key="12">
    <source>
        <dbReference type="ARBA" id="ARBA00023136"/>
    </source>
</evidence>